<proteinExistence type="predicted"/>
<sequence>MPDAVALVVLVVALLGLLGWYLSWTATRLDRLHARVEGARAALDAQLVRRATATLELAGSGLLDPASSVILADAAHAASVADDERRELAESDLSRSLRAALEADAVAALHDEPGGPEAVRDLAAATMRVQLARRFHNEAVRATGVVRRKRVVRWLRLAGHAPMPMTFEMDDDPPPALAA</sequence>
<dbReference type="Proteomes" id="UP000800981">
    <property type="component" value="Unassembled WGS sequence"/>
</dbReference>
<name>A0ABX0GXI6_9ACTN</name>
<organism evidence="1 2">
    <name type="scientific">Motilibacter deserti</name>
    <dbReference type="NCBI Taxonomy" id="2714956"/>
    <lineage>
        <taxon>Bacteria</taxon>
        <taxon>Bacillati</taxon>
        <taxon>Actinomycetota</taxon>
        <taxon>Actinomycetes</taxon>
        <taxon>Motilibacterales</taxon>
        <taxon>Motilibacteraceae</taxon>
        <taxon>Motilibacter</taxon>
    </lineage>
</organism>
<comment type="caution">
    <text evidence="1">The sequence shown here is derived from an EMBL/GenBank/DDBJ whole genome shotgun (WGS) entry which is preliminary data.</text>
</comment>
<protein>
    <recommendedName>
        <fullName evidence="3">LemA protein</fullName>
    </recommendedName>
</protein>
<evidence type="ECO:0008006" key="3">
    <source>
        <dbReference type="Google" id="ProtNLM"/>
    </source>
</evidence>
<evidence type="ECO:0000313" key="1">
    <source>
        <dbReference type="EMBL" id="NHC13953.1"/>
    </source>
</evidence>
<accession>A0ABX0GXI6</accession>
<keyword evidence="2" id="KW-1185">Reference proteome</keyword>
<reference evidence="1 2" key="1">
    <citation type="submission" date="2020-03" db="EMBL/GenBank/DDBJ databases">
        <title>Two novel Motilibacter sp.</title>
        <authorList>
            <person name="Liu S."/>
        </authorList>
    </citation>
    <scope>NUCLEOTIDE SEQUENCE [LARGE SCALE GENOMIC DNA]</scope>
    <source>
        <strain evidence="1 2">E257</strain>
    </source>
</reference>
<gene>
    <name evidence="1" type="ORF">G9H71_09190</name>
</gene>
<evidence type="ECO:0000313" key="2">
    <source>
        <dbReference type="Proteomes" id="UP000800981"/>
    </source>
</evidence>
<dbReference type="RefSeq" id="WP_166281221.1">
    <property type="nucleotide sequence ID" value="NZ_JAANNP010000003.1"/>
</dbReference>
<dbReference type="EMBL" id="JAANNP010000003">
    <property type="protein sequence ID" value="NHC13953.1"/>
    <property type="molecule type" value="Genomic_DNA"/>
</dbReference>